<accession>A0AAV5WXE7</accession>
<keyword evidence="1" id="KW-0503">Monooxygenase</keyword>
<dbReference type="Proteomes" id="UP001432322">
    <property type="component" value="Unassembled WGS sequence"/>
</dbReference>
<dbReference type="SUPFAM" id="SSF48264">
    <property type="entry name" value="Cytochrome P450"/>
    <property type="match status" value="1"/>
</dbReference>
<name>A0AAV5WXE7_9BILA</name>
<dbReference type="GO" id="GO:0020037">
    <property type="term" value="F:heme binding"/>
    <property type="evidence" value="ECO:0007669"/>
    <property type="project" value="InterPro"/>
</dbReference>
<feature type="non-terminal residue" evidence="2">
    <location>
        <position position="117"/>
    </location>
</feature>
<evidence type="ECO:0000313" key="3">
    <source>
        <dbReference type="Proteomes" id="UP001432322"/>
    </source>
</evidence>
<keyword evidence="3" id="KW-1185">Reference proteome</keyword>
<dbReference type="GO" id="GO:0004497">
    <property type="term" value="F:monooxygenase activity"/>
    <property type="evidence" value="ECO:0007669"/>
    <property type="project" value="UniProtKB-KW"/>
</dbReference>
<gene>
    <name evidence="2" type="ORF">PFISCL1PPCAC_26647</name>
</gene>
<dbReference type="EMBL" id="BTSY01000007">
    <property type="protein sequence ID" value="GMT35350.1"/>
    <property type="molecule type" value="Genomic_DNA"/>
</dbReference>
<proteinExistence type="predicted"/>
<evidence type="ECO:0008006" key="4">
    <source>
        <dbReference type="Google" id="ProtNLM"/>
    </source>
</evidence>
<sequence>MIVALISLLLFFLSLMYYKWKLWLSRGLPGPKGYWVIGSIWELREGSHVGLRWMMDVAEELRAQGHSIVSFNIFSRIYTIPITESAARSLLESHAVNRKGRDYDFIRPWLGQGLITS</sequence>
<dbReference type="GO" id="GO:0016705">
    <property type="term" value="F:oxidoreductase activity, acting on paired donors, with incorporation or reduction of molecular oxygen"/>
    <property type="evidence" value="ECO:0007669"/>
    <property type="project" value="InterPro"/>
</dbReference>
<reference evidence="2" key="1">
    <citation type="submission" date="2023-10" db="EMBL/GenBank/DDBJ databases">
        <title>Genome assembly of Pristionchus species.</title>
        <authorList>
            <person name="Yoshida K."/>
            <person name="Sommer R.J."/>
        </authorList>
    </citation>
    <scope>NUCLEOTIDE SEQUENCE</scope>
    <source>
        <strain evidence="2">RS5133</strain>
    </source>
</reference>
<comment type="caution">
    <text evidence="2">The sequence shown here is derived from an EMBL/GenBank/DDBJ whole genome shotgun (WGS) entry which is preliminary data.</text>
</comment>
<protein>
    <recommendedName>
        <fullName evidence="4">Cytochrome P450</fullName>
    </recommendedName>
</protein>
<keyword evidence="1" id="KW-0560">Oxidoreductase</keyword>
<dbReference type="AlphaFoldDB" id="A0AAV5WXE7"/>
<evidence type="ECO:0000256" key="1">
    <source>
        <dbReference type="ARBA" id="ARBA00023033"/>
    </source>
</evidence>
<organism evidence="2 3">
    <name type="scientific">Pristionchus fissidentatus</name>
    <dbReference type="NCBI Taxonomy" id="1538716"/>
    <lineage>
        <taxon>Eukaryota</taxon>
        <taxon>Metazoa</taxon>
        <taxon>Ecdysozoa</taxon>
        <taxon>Nematoda</taxon>
        <taxon>Chromadorea</taxon>
        <taxon>Rhabditida</taxon>
        <taxon>Rhabditina</taxon>
        <taxon>Diplogasteromorpha</taxon>
        <taxon>Diplogasteroidea</taxon>
        <taxon>Neodiplogasteridae</taxon>
        <taxon>Pristionchus</taxon>
    </lineage>
</organism>
<dbReference type="InterPro" id="IPR036396">
    <property type="entry name" value="Cyt_P450_sf"/>
</dbReference>
<evidence type="ECO:0000313" key="2">
    <source>
        <dbReference type="EMBL" id="GMT35350.1"/>
    </source>
</evidence>
<dbReference type="Gene3D" id="1.10.630.10">
    <property type="entry name" value="Cytochrome P450"/>
    <property type="match status" value="1"/>
</dbReference>
<dbReference type="GO" id="GO:0005506">
    <property type="term" value="F:iron ion binding"/>
    <property type="evidence" value="ECO:0007669"/>
    <property type="project" value="InterPro"/>
</dbReference>